<dbReference type="InterPro" id="IPR009057">
    <property type="entry name" value="Homeodomain-like_sf"/>
</dbReference>
<keyword evidence="3" id="KW-0804">Transcription</keyword>
<organism evidence="5 6">
    <name type="scientific">Kitasatospora indigofera</name>
    <dbReference type="NCBI Taxonomy" id="67307"/>
    <lineage>
        <taxon>Bacteria</taxon>
        <taxon>Bacillati</taxon>
        <taxon>Actinomycetota</taxon>
        <taxon>Actinomycetes</taxon>
        <taxon>Kitasatosporales</taxon>
        <taxon>Streptomycetaceae</taxon>
        <taxon>Kitasatospora</taxon>
    </lineage>
</organism>
<name>A0A919FB51_9ACTN</name>
<dbReference type="PANTHER" id="PTHR30514">
    <property type="entry name" value="GLUCOKINASE"/>
    <property type="match status" value="1"/>
</dbReference>
<keyword evidence="1" id="KW-0805">Transcription regulation</keyword>
<dbReference type="GO" id="GO:0016853">
    <property type="term" value="F:isomerase activity"/>
    <property type="evidence" value="ECO:0007669"/>
    <property type="project" value="UniProtKB-KW"/>
</dbReference>
<dbReference type="SUPFAM" id="SSF46689">
    <property type="entry name" value="Homeodomain-like"/>
    <property type="match status" value="1"/>
</dbReference>
<dbReference type="AlphaFoldDB" id="A0A919FB51"/>
<dbReference type="InterPro" id="IPR046348">
    <property type="entry name" value="SIS_dom_sf"/>
</dbReference>
<evidence type="ECO:0000256" key="1">
    <source>
        <dbReference type="ARBA" id="ARBA00023015"/>
    </source>
</evidence>
<dbReference type="InterPro" id="IPR036388">
    <property type="entry name" value="WH-like_DNA-bd_sf"/>
</dbReference>
<dbReference type="GO" id="GO:0097367">
    <property type="term" value="F:carbohydrate derivative binding"/>
    <property type="evidence" value="ECO:0007669"/>
    <property type="project" value="InterPro"/>
</dbReference>
<evidence type="ECO:0000313" key="6">
    <source>
        <dbReference type="Proteomes" id="UP000617734"/>
    </source>
</evidence>
<dbReference type="Pfam" id="PF01380">
    <property type="entry name" value="SIS"/>
    <property type="match status" value="1"/>
</dbReference>
<dbReference type="PROSITE" id="PS51071">
    <property type="entry name" value="HTH_RPIR"/>
    <property type="match status" value="1"/>
</dbReference>
<dbReference type="InterPro" id="IPR001347">
    <property type="entry name" value="SIS_dom"/>
</dbReference>
<gene>
    <name evidence="5" type="ORF">GCM10018781_01290</name>
</gene>
<dbReference type="GO" id="GO:0003677">
    <property type="term" value="F:DNA binding"/>
    <property type="evidence" value="ECO:0007669"/>
    <property type="project" value="UniProtKB-KW"/>
</dbReference>
<evidence type="ECO:0000256" key="2">
    <source>
        <dbReference type="ARBA" id="ARBA00023125"/>
    </source>
</evidence>
<dbReference type="GO" id="GO:0003700">
    <property type="term" value="F:DNA-binding transcription factor activity"/>
    <property type="evidence" value="ECO:0007669"/>
    <property type="project" value="InterPro"/>
</dbReference>
<feature type="domain" description="HTH rpiR-type" evidence="4">
    <location>
        <begin position="4"/>
        <end position="80"/>
    </location>
</feature>
<dbReference type="GO" id="GO:1901135">
    <property type="term" value="P:carbohydrate derivative metabolic process"/>
    <property type="evidence" value="ECO:0007669"/>
    <property type="project" value="InterPro"/>
</dbReference>
<dbReference type="GeneID" id="95350685"/>
<accession>A0A919FB51</accession>
<protein>
    <submittedName>
        <fullName evidence="5">Sugar isomerase</fullName>
    </submittedName>
</protein>
<dbReference type="SUPFAM" id="SSF53697">
    <property type="entry name" value="SIS domain"/>
    <property type="match status" value="1"/>
</dbReference>
<evidence type="ECO:0000259" key="4">
    <source>
        <dbReference type="PROSITE" id="PS51071"/>
    </source>
</evidence>
<reference evidence="5" key="2">
    <citation type="submission" date="2020-09" db="EMBL/GenBank/DDBJ databases">
        <authorList>
            <person name="Sun Q."/>
            <person name="Ohkuma M."/>
        </authorList>
    </citation>
    <scope>NUCLEOTIDE SEQUENCE</scope>
    <source>
        <strain evidence="5">JCM 4646</strain>
    </source>
</reference>
<dbReference type="PANTHER" id="PTHR30514:SF18">
    <property type="entry name" value="RPIR-FAMILY TRANSCRIPTIONAL REGULATOR"/>
    <property type="match status" value="1"/>
</dbReference>
<dbReference type="InterPro" id="IPR047640">
    <property type="entry name" value="RpiR-like"/>
</dbReference>
<proteinExistence type="predicted"/>
<dbReference type="Pfam" id="PF01418">
    <property type="entry name" value="HTH_6"/>
    <property type="match status" value="1"/>
</dbReference>
<reference evidence="5" key="1">
    <citation type="journal article" date="2014" name="Int. J. Syst. Evol. Microbiol.">
        <title>Complete genome sequence of Corynebacterium casei LMG S-19264T (=DSM 44701T), isolated from a smear-ripened cheese.</title>
        <authorList>
            <consortium name="US DOE Joint Genome Institute (JGI-PGF)"/>
            <person name="Walter F."/>
            <person name="Albersmeier A."/>
            <person name="Kalinowski J."/>
            <person name="Ruckert C."/>
        </authorList>
    </citation>
    <scope>NUCLEOTIDE SEQUENCE</scope>
    <source>
        <strain evidence="5">JCM 4646</strain>
    </source>
</reference>
<keyword evidence="6" id="KW-1185">Reference proteome</keyword>
<keyword evidence="5" id="KW-0413">Isomerase</keyword>
<dbReference type="EMBL" id="BNBO01000001">
    <property type="protein sequence ID" value="GHH58988.1"/>
    <property type="molecule type" value="Genomic_DNA"/>
</dbReference>
<dbReference type="Gene3D" id="3.40.50.10490">
    <property type="entry name" value="Glucose-6-phosphate isomerase like protein, domain 1"/>
    <property type="match status" value="1"/>
</dbReference>
<dbReference type="Gene3D" id="1.10.10.10">
    <property type="entry name" value="Winged helix-like DNA-binding domain superfamily/Winged helix DNA-binding domain"/>
    <property type="match status" value="1"/>
</dbReference>
<dbReference type="Proteomes" id="UP000617734">
    <property type="component" value="Unassembled WGS sequence"/>
</dbReference>
<dbReference type="InterPro" id="IPR000281">
    <property type="entry name" value="HTH_RpiR"/>
</dbReference>
<keyword evidence="2" id="KW-0238">DNA-binding</keyword>
<dbReference type="CDD" id="cd05013">
    <property type="entry name" value="SIS_RpiR"/>
    <property type="match status" value="1"/>
</dbReference>
<dbReference type="RefSeq" id="WP_190208730.1">
    <property type="nucleotide sequence ID" value="NZ_BNBO01000001.1"/>
</dbReference>
<evidence type="ECO:0000256" key="3">
    <source>
        <dbReference type="ARBA" id="ARBA00023163"/>
    </source>
</evidence>
<evidence type="ECO:0000313" key="5">
    <source>
        <dbReference type="EMBL" id="GHH58988.1"/>
    </source>
</evidence>
<sequence length="295" mass="31833">MASPTLAEDIRQRLGECSPAERKVGRVLLAGWPAAGFETIATLAERADVSAPTVLRFVTRLGYRGFPDFQTALRAELDERHASPLTLYTAGGYGTAAADGAAGADAGPAALLGRGREVFTTAVDRTLAEVPPHDLERAVQLLSDPKRHITLAGGRFTHLLAQYLGLHLMQLRDEVRFLPDRPVERTAHLASMGRRDVLVVFDYRRYEDDKVTMAELVRDAGGRVVLFTDTWLSPVSTQAEVVLSSQVGAPSPYDSLVPTLAVVETVVAGVITALGEAAHQHMQRGEETAERAGLT</sequence>
<dbReference type="InterPro" id="IPR035472">
    <property type="entry name" value="RpiR-like_SIS"/>
</dbReference>
<comment type="caution">
    <text evidence="5">The sequence shown here is derived from an EMBL/GenBank/DDBJ whole genome shotgun (WGS) entry which is preliminary data.</text>
</comment>